<comment type="caution">
    <text evidence="2">The sequence shown here is derived from an EMBL/GenBank/DDBJ whole genome shotgun (WGS) entry which is preliminary data.</text>
</comment>
<protein>
    <submittedName>
        <fullName evidence="2">Uncharacterized protein</fullName>
    </submittedName>
</protein>
<keyword evidence="1" id="KW-0812">Transmembrane</keyword>
<dbReference type="STRING" id="1331007.AALB_3460"/>
<organism evidence="2 3">
    <name type="scientific">Agarivorans albus MKT 106</name>
    <dbReference type="NCBI Taxonomy" id="1331007"/>
    <lineage>
        <taxon>Bacteria</taxon>
        <taxon>Pseudomonadati</taxon>
        <taxon>Pseudomonadota</taxon>
        <taxon>Gammaproteobacteria</taxon>
        <taxon>Alteromonadales</taxon>
        <taxon>Alteromonadaceae</taxon>
        <taxon>Agarivorans</taxon>
    </lineage>
</organism>
<keyword evidence="3" id="KW-1185">Reference proteome</keyword>
<keyword evidence="1" id="KW-0472">Membrane</keyword>
<dbReference type="EMBL" id="BARX01000026">
    <property type="protein sequence ID" value="GAD03380.1"/>
    <property type="molecule type" value="Genomic_DNA"/>
</dbReference>
<reference evidence="2" key="1">
    <citation type="journal article" date="2013" name="Genome Announc.">
        <title>Draft Genome Sequence of Agarivorans albus Strain MKT 106T, an Agarolytic Marine Bacterium.</title>
        <authorList>
            <person name="Yasuike M."/>
            <person name="Nakamura Y."/>
            <person name="Kai W."/>
            <person name="Fujiwara A."/>
            <person name="Fukui Y."/>
            <person name="Satomi M."/>
            <person name="Sano M."/>
        </authorList>
    </citation>
    <scope>NUCLEOTIDE SEQUENCE [LARGE SCALE GENOMIC DNA]</scope>
</reference>
<accession>R9PQ03</accession>
<dbReference type="RefSeq" id="WP_016403147.1">
    <property type="nucleotide sequence ID" value="NZ_BARX01000026.1"/>
</dbReference>
<feature type="transmembrane region" description="Helical" evidence="1">
    <location>
        <begin position="18"/>
        <end position="44"/>
    </location>
</feature>
<evidence type="ECO:0000313" key="3">
    <source>
        <dbReference type="Proteomes" id="UP000014461"/>
    </source>
</evidence>
<name>R9PQ03_AGAAL</name>
<gene>
    <name evidence="2" type="ORF">AALB_3460</name>
</gene>
<sequence>MNQGILNVLALSIVLTKYLGIVVLAGMALCSTALAAELLLVFAAEVTE</sequence>
<evidence type="ECO:0000256" key="1">
    <source>
        <dbReference type="SAM" id="Phobius"/>
    </source>
</evidence>
<dbReference type="AlphaFoldDB" id="R9PQ03"/>
<proteinExistence type="predicted"/>
<evidence type="ECO:0000313" key="2">
    <source>
        <dbReference type="EMBL" id="GAD03380.1"/>
    </source>
</evidence>
<keyword evidence="1" id="KW-1133">Transmembrane helix</keyword>
<dbReference type="Proteomes" id="UP000014461">
    <property type="component" value="Unassembled WGS sequence"/>
</dbReference>